<accession>A0ACB8YRA0</accession>
<protein>
    <submittedName>
        <fullName evidence="1">Uncharacterized protein</fullName>
    </submittedName>
</protein>
<organism evidence="1 2">
    <name type="scientific">Smallanthus sonchifolius</name>
    <dbReference type="NCBI Taxonomy" id="185202"/>
    <lineage>
        <taxon>Eukaryota</taxon>
        <taxon>Viridiplantae</taxon>
        <taxon>Streptophyta</taxon>
        <taxon>Embryophyta</taxon>
        <taxon>Tracheophyta</taxon>
        <taxon>Spermatophyta</taxon>
        <taxon>Magnoliopsida</taxon>
        <taxon>eudicotyledons</taxon>
        <taxon>Gunneridae</taxon>
        <taxon>Pentapetalae</taxon>
        <taxon>asterids</taxon>
        <taxon>campanulids</taxon>
        <taxon>Asterales</taxon>
        <taxon>Asteraceae</taxon>
        <taxon>Asteroideae</taxon>
        <taxon>Heliantheae alliance</taxon>
        <taxon>Millerieae</taxon>
        <taxon>Smallanthus</taxon>
    </lineage>
</organism>
<name>A0ACB8YRA0_9ASTR</name>
<sequence>MASKRRDRLLENSDRVFVEAASPSVPSLYGGGTPMHGVPPPLDGQTPNHPPGDASAPPRLPGGHTVVRSSLKPLHWNKVNRVVEGSLWEELQTHEQPIRYCTL</sequence>
<proteinExistence type="predicted"/>
<reference evidence="1 2" key="2">
    <citation type="journal article" date="2022" name="Mol. Ecol. Resour.">
        <title>The genomes of chicory, endive, great burdock and yacon provide insights into Asteraceae paleo-polyploidization history and plant inulin production.</title>
        <authorList>
            <person name="Fan W."/>
            <person name="Wang S."/>
            <person name="Wang H."/>
            <person name="Wang A."/>
            <person name="Jiang F."/>
            <person name="Liu H."/>
            <person name="Zhao H."/>
            <person name="Xu D."/>
            <person name="Zhang Y."/>
        </authorList>
    </citation>
    <scope>NUCLEOTIDE SEQUENCE [LARGE SCALE GENOMIC DNA]</scope>
    <source>
        <strain evidence="2">cv. Yunnan</strain>
        <tissue evidence="1">Leaves</tissue>
    </source>
</reference>
<dbReference type="Proteomes" id="UP001056120">
    <property type="component" value="Linkage Group LG27"/>
</dbReference>
<evidence type="ECO:0000313" key="1">
    <source>
        <dbReference type="EMBL" id="KAI3686530.1"/>
    </source>
</evidence>
<dbReference type="EMBL" id="CM042044">
    <property type="protein sequence ID" value="KAI3686530.1"/>
    <property type="molecule type" value="Genomic_DNA"/>
</dbReference>
<keyword evidence="2" id="KW-1185">Reference proteome</keyword>
<reference evidence="2" key="1">
    <citation type="journal article" date="2022" name="Mol. Ecol. Resour.">
        <title>The genomes of chicory, endive, great burdock and yacon provide insights into Asteraceae palaeo-polyploidization history and plant inulin production.</title>
        <authorList>
            <person name="Fan W."/>
            <person name="Wang S."/>
            <person name="Wang H."/>
            <person name="Wang A."/>
            <person name="Jiang F."/>
            <person name="Liu H."/>
            <person name="Zhao H."/>
            <person name="Xu D."/>
            <person name="Zhang Y."/>
        </authorList>
    </citation>
    <scope>NUCLEOTIDE SEQUENCE [LARGE SCALE GENOMIC DNA]</scope>
    <source>
        <strain evidence="2">cv. Yunnan</strain>
    </source>
</reference>
<gene>
    <name evidence="1" type="ORF">L1987_80209</name>
</gene>
<comment type="caution">
    <text evidence="1">The sequence shown here is derived from an EMBL/GenBank/DDBJ whole genome shotgun (WGS) entry which is preliminary data.</text>
</comment>
<evidence type="ECO:0000313" key="2">
    <source>
        <dbReference type="Proteomes" id="UP001056120"/>
    </source>
</evidence>